<feature type="domain" description="Tc1-like transposase DDE" evidence="1">
    <location>
        <begin position="385"/>
        <end position="445"/>
    </location>
</feature>
<evidence type="ECO:0000313" key="2">
    <source>
        <dbReference type="EMBL" id="TPX68662.1"/>
    </source>
</evidence>
<name>A0A507EXQ1_9FUNG</name>
<dbReference type="AlphaFoldDB" id="A0A507EXQ1"/>
<dbReference type="SUPFAM" id="SSF46689">
    <property type="entry name" value="Homeodomain-like"/>
    <property type="match status" value="1"/>
</dbReference>
<dbReference type="PANTHER" id="PTHR46564">
    <property type="entry name" value="TRANSPOSASE"/>
    <property type="match status" value="1"/>
</dbReference>
<gene>
    <name evidence="2" type="ORF">CcCBS67573_g07104</name>
</gene>
<comment type="caution">
    <text evidence="2">The sequence shown here is derived from an EMBL/GenBank/DDBJ whole genome shotgun (WGS) entry which is preliminary data.</text>
</comment>
<protein>
    <recommendedName>
        <fullName evidence="1">Tc1-like transposase DDE domain-containing protein</fullName>
    </recommendedName>
</protein>
<accession>A0A507EXQ1</accession>
<organism evidence="2 3">
    <name type="scientific">Chytriomyces confervae</name>
    <dbReference type="NCBI Taxonomy" id="246404"/>
    <lineage>
        <taxon>Eukaryota</taxon>
        <taxon>Fungi</taxon>
        <taxon>Fungi incertae sedis</taxon>
        <taxon>Chytridiomycota</taxon>
        <taxon>Chytridiomycota incertae sedis</taxon>
        <taxon>Chytridiomycetes</taxon>
        <taxon>Chytridiales</taxon>
        <taxon>Chytriomycetaceae</taxon>
        <taxon>Chytriomyces</taxon>
    </lineage>
</organism>
<dbReference type="InterPro" id="IPR009057">
    <property type="entry name" value="Homeodomain-like_sf"/>
</dbReference>
<dbReference type="InterPro" id="IPR038717">
    <property type="entry name" value="Tc1-like_DDE_dom"/>
</dbReference>
<dbReference type="OrthoDB" id="79420at2759"/>
<dbReference type="EMBL" id="QEAP01000345">
    <property type="protein sequence ID" value="TPX68662.1"/>
    <property type="molecule type" value="Genomic_DNA"/>
</dbReference>
<proteinExistence type="predicted"/>
<reference evidence="2 3" key="1">
    <citation type="journal article" date="2019" name="Sci. Rep.">
        <title>Comparative genomics of chytrid fungi reveal insights into the obligate biotrophic and pathogenic lifestyle of Synchytrium endobioticum.</title>
        <authorList>
            <person name="van de Vossenberg B.T.L.H."/>
            <person name="Warris S."/>
            <person name="Nguyen H.D.T."/>
            <person name="van Gent-Pelzer M.P.E."/>
            <person name="Joly D.L."/>
            <person name="van de Geest H.C."/>
            <person name="Bonants P.J.M."/>
            <person name="Smith D.S."/>
            <person name="Levesque C.A."/>
            <person name="van der Lee T.A.J."/>
        </authorList>
    </citation>
    <scope>NUCLEOTIDE SEQUENCE [LARGE SCALE GENOMIC DNA]</scope>
    <source>
        <strain evidence="2 3">CBS 675.73</strain>
    </source>
</reference>
<dbReference type="Proteomes" id="UP000320333">
    <property type="component" value="Unassembled WGS sequence"/>
</dbReference>
<dbReference type="Pfam" id="PF13358">
    <property type="entry name" value="DDE_3"/>
    <property type="match status" value="1"/>
</dbReference>
<dbReference type="Gene3D" id="3.30.420.10">
    <property type="entry name" value="Ribonuclease H-like superfamily/Ribonuclease H"/>
    <property type="match status" value="1"/>
</dbReference>
<evidence type="ECO:0000259" key="1">
    <source>
        <dbReference type="Pfam" id="PF13358"/>
    </source>
</evidence>
<dbReference type="GO" id="GO:0003676">
    <property type="term" value="F:nucleic acid binding"/>
    <property type="evidence" value="ECO:0007669"/>
    <property type="project" value="InterPro"/>
</dbReference>
<keyword evidence="3" id="KW-1185">Reference proteome</keyword>
<sequence>MKQFVIRLTNNTDRQDIKAGRPIRPSDPTAQPSYLRHAYRSRRQSGPPLGSPFISVGTSLDWAGDQRSNVEIINVNAALYVVKAGVTIMSISTRSTLQDGMVSYLCEDPSTWMQLCIPLPPSTGPKSSSPFTNENTLFTTRHGMRRAKICTNSGMTTHACGVMRIIVKRTAGSEIAAANPIQSMDIIQTVKGQHGTPEVRFHCLYMYYYQNVSKAKLSVLFGKAPSTISGWITQYEEGGGAARQARTNMNLRHGPERREWVVSQFHKKPVMHLSEAKSNYVLRYPGSTISAASISIILKEAGLSWKVLERRAIQICNADVIRFSTELMSFPWLLQSLLFLDEVSFDNWDMLASKGWGKKGESLVYVGEFVEYLSCTSLDLKELSKFFPGPHSLWIMDGAKIHTDKNIVYYLRSLGIKVIFLPAYCPFFNPIELLFGMVKQQMEKDHDGNEKDILLAVSKTFEKFHDCSLKNLFSKCGYTERGFNAATGFNVPLSSFNGFEDNQE</sequence>
<evidence type="ECO:0000313" key="3">
    <source>
        <dbReference type="Proteomes" id="UP000320333"/>
    </source>
</evidence>
<dbReference type="PANTHER" id="PTHR46564:SF1">
    <property type="entry name" value="TRANSPOSASE"/>
    <property type="match status" value="1"/>
</dbReference>
<dbReference type="InterPro" id="IPR036397">
    <property type="entry name" value="RNaseH_sf"/>
</dbReference>